<feature type="domain" description="Mycothiol-dependent maleylpyruvate isomerase metal-binding" evidence="1">
    <location>
        <begin position="8"/>
        <end position="91"/>
    </location>
</feature>
<dbReference type="GO" id="GO:0046872">
    <property type="term" value="F:metal ion binding"/>
    <property type="evidence" value="ECO:0007669"/>
    <property type="project" value="InterPro"/>
</dbReference>
<dbReference type="SUPFAM" id="SSF109854">
    <property type="entry name" value="DinB/YfiT-like putative metalloenzymes"/>
    <property type="match status" value="1"/>
</dbReference>
<dbReference type="RefSeq" id="WP_184784196.1">
    <property type="nucleotide sequence ID" value="NZ_JACHMG010000001.1"/>
</dbReference>
<dbReference type="InterPro" id="IPR017517">
    <property type="entry name" value="Maleyloyr_isom"/>
</dbReference>
<gene>
    <name evidence="2" type="ORF">BJY18_007205</name>
</gene>
<dbReference type="EMBL" id="JACHMG010000001">
    <property type="protein sequence ID" value="MBB4689720.1"/>
    <property type="molecule type" value="Genomic_DNA"/>
</dbReference>
<dbReference type="Pfam" id="PF11716">
    <property type="entry name" value="MDMPI_N"/>
    <property type="match status" value="1"/>
</dbReference>
<organism evidence="2 3">
    <name type="scientific">Amycolatopsis jiangsuensis</name>
    <dbReference type="NCBI Taxonomy" id="1181879"/>
    <lineage>
        <taxon>Bacteria</taxon>
        <taxon>Bacillati</taxon>
        <taxon>Actinomycetota</taxon>
        <taxon>Actinomycetes</taxon>
        <taxon>Pseudonocardiales</taxon>
        <taxon>Pseudonocardiaceae</taxon>
        <taxon>Amycolatopsis</taxon>
    </lineage>
</organism>
<dbReference type="Proteomes" id="UP000581769">
    <property type="component" value="Unassembled WGS sequence"/>
</dbReference>
<sequence>MDLRRFAREERADFADFLDTLRPQQWAEPTLCTGWTVRDVVAHVVSYDEIGARGLVRRFARGKLSLDRANALGHEEYRARPPEDLVAVLRRNPQPRGLTAAFGGMIGFLDGLIHQQDIRRPLGLPRTIPPERLYAALRVLLFAIPVGAARRLPGLRAVATDLDWSAGRGAEVRGPAEAVLLALAGRRAATTDLAGPGLELLVSRTRD</sequence>
<evidence type="ECO:0000259" key="1">
    <source>
        <dbReference type="Pfam" id="PF11716"/>
    </source>
</evidence>
<evidence type="ECO:0000313" key="3">
    <source>
        <dbReference type="Proteomes" id="UP000581769"/>
    </source>
</evidence>
<protein>
    <submittedName>
        <fullName evidence="2">Uncharacterized protein (TIGR03083 family)</fullName>
    </submittedName>
</protein>
<dbReference type="InterPro" id="IPR024344">
    <property type="entry name" value="MDMPI_metal-binding"/>
</dbReference>
<comment type="caution">
    <text evidence="2">The sequence shown here is derived from an EMBL/GenBank/DDBJ whole genome shotgun (WGS) entry which is preliminary data.</text>
</comment>
<accession>A0A840J6R5</accession>
<reference evidence="2 3" key="1">
    <citation type="submission" date="2020-08" db="EMBL/GenBank/DDBJ databases">
        <title>Sequencing the genomes of 1000 actinobacteria strains.</title>
        <authorList>
            <person name="Klenk H.-P."/>
        </authorList>
    </citation>
    <scope>NUCLEOTIDE SEQUENCE [LARGE SCALE GENOMIC DNA]</scope>
    <source>
        <strain evidence="2 3">DSM 45859</strain>
    </source>
</reference>
<proteinExistence type="predicted"/>
<dbReference type="Gene3D" id="1.20.120.450">
    <property type="entry name" value="dinb family like domain"/>
    <property type="match status" value="1"/>
</dbReference>
<evidence type="ECO:0000313" key="2">
    <source>
        <dbReference type="EMBL" id="MBB4689720.1"/>
    </source>
</evidence>
<keyword evidence="3" id="KW-1185">Reference proteome</keyword>
<dbReference type="AlphaFoldDB" id="A0A840J6R5"/>
<name>A0A840J6R5_9PSEU</name>
<dbReference type="NCBIfam" id="TIGR03083">
    <property type="entry name" value="maleylpyruvate isomerase family mycothiol-dependent enzyme"/>
    <property type="match status" value="1"/>
</dbReference>
<dbReference type="InterPro" id="IPR034660">
    <property type="entry name" value="DinB/YfiT-like"/>
</dbReference>